<dbReference type="Proteomes" id="UP000639338">
    <property type="component" value="Unassembled WGS sequence"/>
</dbReference>
<feature type="compositionally biased region" description="Polar residues" evidence="1">
    <location>
        <begin position="94"/>
        <end position="103"/>
    </location>
</feature>
<dbReference type="EMBL" id="JACMRX010000004">
    <property type="protein sequence ID" value="KAF7990985.1"/>
    <property type="molecule type" value="Genomic_DNA"/>
</dbReference>
<feature type="compositionally biased region" description="Basic and acidic residues" evidence="1">
    <location>
        <begin position="284"/>
        <end position="304"/>
    </location>
</feature>
<feature type="region of interest" description="Disordered" evidence="1">
    <location>
        <begin position="16"/>
        <end position="51"/>
    </location>
</feature>
<evidence type="ECO:0000313" key="2">
    <source>
        <dbReference type="EMBL" id="KAF7990985.1"/>
    </source>
</evidence>
<accession>A0A834XSC9</accession>
<evidence type="ECO:0000313" key="3">
    <source>
        <dbReference type="Proteomes" id="UP000639338"/>
    </source>
</evidence>
<dbReference type="AlphaFoldDB" id="A0A834XSC9"/>
<feature type="compositionally biased region" description="Low complexity" evidence="1">
    <location>
        <begin position="37"/>
        <end position="47"/>
    </location>
</feature>
<name>A0A834XSC9_APHGI</name>
<feature type="compositionally biased region" description="Low complexity" evidence="1">
    <location>
        <begin position="16"/>
        <end position="30"/>
    </location>
</feature>
<keyword evidence="3" id="KW-1185">Reference proteome</keyword>
<comment type="caution">
    <text evidence="2">The sequence shown here is derived from an EMBL/GenBank/DDBJ whole genome shotgun (WGS) entry which is preliminary data.</text>
</comment>
<organism evidence="2 3">
    <name type="scientific">Aphidius gifuensis</name>
    <name type="common">Parasitoid wasp</name>
    <dbReference type="NCBI Taxonomy" id="684658"/>
    <lineage>
        <taxon>Eukaryota</taxon>
        <taxon>Metazoa</taxon>
        <taxon>Ecdysozoa</taxon>
        <taxon>Arthropoda</taxon>
        <taxon>Hexapoda</taxon>
        <taxon>Insecta</taxon>
        <taxon>Pterygota</taxon>
        <taxon>Neoptera</taxon>
        <taxon>Endopterygota</taxon>
        <taxon>Hymenoptera</taxon>
        <taxon>Apocrita</taxon>
        <taxon>Ichneumonoidea</taxon>
        <taxon>Braconidae</taxon>
        <taxon>Aphidiinae</taxon>
        <taxon>Aphidius</taxon>
    </lineage>
</organism>
<dbReference type="OrthoDB" id="550309at2759"/>
<evidence type="ECO:0000256" key="1">
    <source>
        <dbReference type="SAM" id="MobiDB-lite"/>
    </source>
</evidence>
<proteinExistence type="predicted"/>
<feature type="region of interest" description="Disordered" evidence="1">
    <location>
        <begin position="76"/>
        <end position="110"/>
    </location>
</feature>
<sequence>MKHLYLTRLLLSTLHSNRSRSPNLSSITKPLLPPPSSSHQQPTSLSIKNLPTNYPVNHQLNSSGSSILLSTGTNLEAVPRTHSSNKRLRKEDSATTLNQQQTKNSKESLGIPLRDDQSLFKKQRINGGNINKINLQVPSPSTPKVIHNNDDFKNSGGDNNNIVVAPAATDDGPKKRGCKKDRKVIKNQLKQNVGVSIKEKIQSMLRVSKCKTTREIMEDLKAARALSTETSLDYTLSNAKTKNEPPKTKEILCDSSLNDVKYNLSSQTTKTTTTTDRVSLKLTKSDDNNDKINNDCDGSKKNDSSSKNTTQFKHDPMVEKILAKLPPLDLNSINWSDNELDYHDDDQLPPPTDEEIDRLTEYSIECLNGNFQLTHDNLSNNVDKKIDKKDDGLTSCQTIKYPLYRKRNNQNNNSNNDDVGDDGNVDKFEFREWDQSLVRPTIDGRILHIKPYVIID</sequence>
<protein>
    <submittedName>
        <fullName evidence="2">Uncharacterized protein</fullName>
    </submittedName>
</protein>
<feature type="region of interest" description="Disordered" evidence="1">
    <location>
        <begin position="284"/>
        <end position="315"/>
    </location>
</feature>
<gene>
    <name evidence="2" type="ORF">HCN44_000790</name>
</gene>
<reference evidence="2 3" key="1">
    <citation type="submission" date="2020-08" db="EMBL/GenBank/DDBJ databases">
        <title>Aphidius gifuensis genome sequencing and assembly.</title>
        <authorList>
            <person name="Du Z."/>
        </authorList>
    </citation>
    <scope>NUCLEOTIDE SEQUENCE [LARGE SCALE GENOMIC DNA]</scope>
    <source>
        <strain evidence="2">YNYX2018</strain>
        <tissue evidence="2">Adults</tissue>
    </source>
</reference>